<feature type="transmembrane region" description="Helical" evidence="8">
    <location>
        <begin position="561"/>
        <end position="582"/>
    </location>
</feature>
<dbReference type="SUPFAM" id="SSF116726">
    <property type="entry name" value="TrkA C-terminal domain-like"/>
    <property type="match status" value="2"/>
</dbReference>
<dbReference type="GO" id="GO:0009190">
    <property type="term" value="P:cyclic nucleotide biosynthetic process"/>
    <property type="evidence" value="ECO:0007669"/>
    <property type="project" value="InterPro"/>
</dbReference>
<keyword evidence="7 8" id="KW-0472">Membrane</keyword>
<dbReference type="InterPro" id="IPR006037">
    <property type="entry name" value="RCK_C"/>
</dbReference>
<evidence type="ECO:0000256" key="6">
    <source>
        <dbReference type="ARBA" id="ARBA00022989"/>
    </source>
</evidence>
<dbReference type="InterPro" id="IPR036721">
    <property type="entry name" value="RCK_C_sf"/>
</dbReference>
<dbReference type="GO" id="GO:0006813">
    <property type="term" value="P:potassium ion transport"/>
    <property type="evidence" value="ECO:0007669"/>
    <property type="project" value="InterPro"/>
</dbReference>
<evidence type="ECO:0000256" key="2">
    <source>
        <dbReference type="ARBA" id="ARBA00009854"/>
    </source>
</evidence>
<sequence length="584" mass="61470">MRRPNPQCITVQGDPAMEEIAALLHRRPELALFAAILLGQIIGRIHVKVFSFGSVVGTMIAGILIGIFAAPPLPDLMRWVFFYLFLFSIGYSVGPQFFGSLRKEAIPQIVLSITLGVTGLITVVAVAIVLDFDEGTAVGLLSGGLTQSAALGTGLNAIAALPLPDDIKASMSGAAPLADAITYGFGDLGLILFLTVGAPLLLRINLKAEAKALENELAGGEAADSLFGGRFYAFRGYRVENPSLFGVTVDELEQRHAAGRLSVQRIRRDGTLLQVRPDTPIRHGDWIVAGGNRAAFVHAESEIGTESDDAELLAIPLKSANVVITNKAVIGLSIGEARADRYFSRGVYLDSITRGEQELPRSPGTRVQRGDVVHIIGSPQDVERAAAAGGFVERDSGKTDLTFLAAGIICGVLIGLYTIDIDNIPLGLGIAGGILVVGLIAGWARSRYPVFGSMPEAAQRVLADIGLTVFIAIVGLTAGPHAVEAYHTRGGIFFASIFFGGMIVTLVPPLVALLVGKFLLKINPLLLIAGIAGAQTCTPGLNALRDASGSNIVALGYTVPYAIGNIILTIWGPIVVAILQALRH</sequence>
<dbReference type="GO" id="GO:0008324">
    <property type="term" value="F:monoatomic cation transmembrane transporter activity"/>
    <property type="evidence" value="ECO:0007669"/>
    <property type="project" value="InterPro"/>
</dbReference>
<feature type="transmembrane region" description="Helical" evidence="8">
    <location>
        <begin position="465"/>
        <end position="486"/>
    </location>
</feature>
<dbReference type="EMBL" id="QYUN01000002">
    <property type="protein sequence ID" value="RJG07482.1"/>
    <property type="molecule type" value="Genomic_DNA"/>
</dbReference>
<feature type="transmembrane region" description="Helical" evidence="8">
    <location>
        <begin position="492"/>
        <end position="515"/>
    </location>
</feature>
<comment type="caution">
    <text evidence="11">The sequence shown here is derived from an EMBL/GenBank/DDBJ whole genome shotgun (WGS) entry which is preliminary data.</text>
</comment>
<feature type="domain" description="RCK C-terminal" evidence="10">
    <location>
        <begin position="305"/>
        <end position="391"/>
    </location>
</feature>
<feature type="transmembrane region" description="Helical" evidence="8">
    <location>
        <begin position="180"/>
        <end position="202"/>
    </location>
</feature>
<dbReference type="Gene3D" id="3.30.70.1450">
    <property type="entry name" value="Regulator of K+ conductance, C-terminal domain"/>
    <property type="match status" value="1"/>
</dbReference>
<comment type="similarity">
    <text evidence="2">Belongs to the AAE transporter (TC 2.A.81) family.</text>
</comment>
<reference evidence="11 12" key="1">
    <citation type="submission" date="2018-09" db="EMBL/GenBank/DDBJ databases">
        <authorList>
            <person name="Zhu H."/>
        </authorList>
    </citation>
    <scope>NUCLEOTIDE SEQUENCE [LARGE SCALE GENOMIC DNA]</scope>
    <source>
        <strain evidence="11 12">K2R10-39</strain>
    </source>
</reference>
<keyword evidence="3" id="KW-0813">Transport</keyword>
<comment type="subcellular location">
    <subcellularLocation>
        <location evidence="1">Cell membrane</location>
        <topology evidence="1">Multi-pass membrane protein</topology>
    </subcellularLocation>
</comment>
<dbReference type="Pfam" id="PF02080">
    <property type="entry name" value="TrkA_C"/>
    <property type="match status" value="1"/>
</dbReference>
<dbReference type="Proteomes" id="UP000285190">
    <property type="component" value="Unassembled WGS sequence"/>
</dbReference>
<evidence type="ECO:0000256" key="3">
    <source>
        <dbReference type="ARBA" id="ARBA00022448"/>
    </source>
</evidence>
<feature type="transmembrane region" description="Helical" evidence="8">
    <location>
        <begin position="425"/>
        <end position="444"/>
    </location>
</feature>
<dbReference type="PROSITE" id="PS51202">
    <property type="entry name" value="RCK_C"/>
    <property type="match status" value="1"/>
</dbReference>
<dbReference type="PANTHER" id="PTHR30445:SF9">
    <property type="match status" value="1"/>
</dbReference>
<feature type="transmembrane region" description="Helical" evidence="8">
    <location>
        <begin position="110"/>
        <end position="130"/>
    </location>
</feature>
<dbReference type="NCBIfam" id="TIGR01625">
    <property type="entry name" value="YidE_YbjL_dupl"/>
    <property type="match status" value="1"/>
</dbReference>
<organism evidence="11 12">
    <name type="scientific">Noviherbaspirillum cavernae</name>
    <dbReference type="NCBI Taxonomy" id="2320862"/>
    <lineage>
        <taxon>Bacteria</taxon>
        <taxon>Pseudomonadati</taxon>
        <taxon>Pseudomonadota</taxon>
        <taxon>Betaproteobacteria</taxon>
        <taxon>Burkholderiales</taxon>
        <taxon>Oxalobacteraceae</taxon>
        <taxon>Noviherbaspirillum</taxon>
    </lineage>
</organism>
<keyword evidence="6 8" id="KW-1133">Transmembrane helix</keyword>
<dbReference type="Pfam" id="PF06826">
    <property type="entry name" value="Asp-Al_Ex"/>
    <property type="match status" value="2"/>
</dbReference>
<feature type="transmembrane region" description="Helical" evidence="8">
    <location>
        <begin position="49"/>
        <end position="70"/>
    </location>
</feature>
<accession>A0A418X4S7</accession>
<evidence type="ECO:0000313" key="12">
    <source>
        <dbReference type="Proteomes" id="UP000285190"/>
    </source>
</evidence>
<evidence type="ECO:0000313" key="11">
    <source>
        <dbReference type="EMBL" id="RJG07482.1"/>
    </source>
</evidence>
<protein>
    <submittedName>
        <fullName evidence="11">Transporter</fullName>
    </submittedName>
</protein>
<dbReference type="GO" id="GO:0005886">
    <property type="term" value="C:plasma membrane"/>
    <property type="evidence" value="ECO:0007669"/>
    <property type="project" value="UniProtKB-SubCell"/>
</dbReference>
<evidence type="ECO:0000256" key="1">
    <source>
        <dbReference type="ARBA" id="ARBA00004651"/>
    </source>
</evidence>
<evidence type="ECO:0000256" key="7">
    <source>
        <dbReference type="ARBA" id="ARBA00023136"/>
    </source>
</evidence>
<evidence type="ECO:0000259" key="10">
    <source>
        <dbReference type="PROSITE" id="PS51202"/>
    </source>
</evidence>
<gene>
    <name evidence="11" type="ORF">D3870_17095</name>
</gene>
<feature type="domain" description="Guanylate cyclase" evidence="9">
    <location>
        <begin position="420"/>
        <end position="462"/>
    </location>
</feature>
<dbReference type="PROSITE" id="PS50125">
    <property type="entry name" value="GUANYLATE_CYCLASE_2"/>
    <property type="match status" value="1"/>
</dbReference>
<feature type="transmembrane region" description="Helical" evidence="8">
    <location>
        <begin position="522"/>
        <end position="541"/>
    </location>
</feature>
<keyword evidence="12" id="KW-1185">Reference proteome</keyword>
<feature type="transmembrane region" description="Helical" evidence="8">
    <location>
        <begin position="401"/>
        <end position="419"/>
    </location>
</feature>
<feature type="transmembrane region" description="Helical" evidence="8">
    <location>
        <begin position="76"/>
        <end position="98"/>
    </location>
</feature>
<dbReference type="GO" id="GO:0035556">
    <property type="term" value="P:intracellular signal transduction"/>
    <property type="evidence" value="ECO:0007669"/>
    <property type="project" value="InterPro"/>
</dbReference>
<evidence type="ECO:0000256" key="4">
    <source>
        <dbReference type="ARBA" id="ARBA00022475"/>
    </source>
</evidence>
<evidence type="ECO:0000256" key="5">
    <source>
        <dbReference type="ARBA" id="ARBA00022692"/>
    </source>
</evidence>
<evidence type="ECO:0000259" key="9">
    <source>
        <dbReference type="PROSITE" id="PS50125"/>
    </source>
</evidence>
<dbReference type="InterPro" id="IPR006512">
    <property type="entry name" value="YidE_YbjL"/>
</dbReference>
<proteinExistence type="inferred from homology"/>
<dbReference type="InterPro" id="IPR050144">
    <property type="entry name" value="AAE_transporter"/>
</dbReference>
<keyword evidence="4" id="KW-1003">Cell membrane</keyword>
<evidence type="ECO:0000256" key="8">
    <source>
        <dbReference type="SAM" id="Phobius"/>
    </source>
</evidence>
<dbReference type="InterPro" id="IPR001054">
    <property type="entry name" value="A/G_cyclase"/>
</dbReference>
<dbReference type="AlphaFoldDB" id="A0A418X4S7"/>
<dbReference type="PANTHER" id="PTHR30445">
    <property type="entry name" value="K(+)_H(+) ANTIPORTER SUBUNIT KHTT"/>
    <property type="match status" value="1"/>
</dbReference>
<name>A0A418X4S7_9BURK</name>
<keyword evidence="5 8" id="KW-0812">Transmembrane</keyword>